<reference evidence="1" key="1">
    <citation type="submission" date="2006-10" db="EMBL/GenBank/DDBJ databases">
        <authorList>
            <person name="Amadeo P."/>
            <person name="Zhao Q."/>
            <person name="Wortman J."/>
            <person name="Fraser-Liggett C."/>
            <person name="Carlton J."/>
        </authorList>
    </citation>
    <scope>NUCLEOTIDE SEQUENCE</scope>
    <source>
        <strain evidence="1">G3</strain>
    </source>
</reference>
<evidence type="ECO:0000313" key="2">
    <source>
        <dbReference type="Proteomes" id="UP000001542"/>
    </source>
</evidence>
<dbReference type="VEuPathDB" id="TrichDB:TVAG_484610"/>
<keyword evidence="2" id="KW-1185">Reference proteome</keyword>
<dbReference type="VEuPathDB" id="TrichDB:TVAGG3_0128170"/>
<organism evidence="1 2">
    <name type="scientific">Trichomonas vaginalis (strain ATCC PRA-98 / G3)</name>
    <dbReference type="NCBI Taxonomy" id="412133"/>
    <lineage>
        <taxon>Eukaryota</taxon>
        <taxon>Metamonada</taxon>
        <taxon>Parabasalia</taxon>
        <taxon>Trichomonadida</taxon>
        <taxon>Trichomonadidae</taxon>
        <taxon>Trichomonas</taxon>
    </lineage>
</organism>
<dbReference type="AlphaFoldDB" id="A2F1Y9"/>
<proteinExistence type="predicted"/>
<sequence length="1273" mass="145647">MEDFFTSKGISLQTDTNNDTIIETLNAITKEITPNIFFNETTHHKIKIFAQILKYFVCIFEKGTPSIKVMVSNTLGKFLVRFFPHFSLSILKGAFDVANLFTQENKTSLVLASVFCYCIKFTSPKSHKDIIKFFPSLPHFTDINTPNFSNVPHLLERIGRFNKNWAGTILGPFLTKDPDSKNRALFNSILALVKNYPELFDEAVEIILSNNNPNLDLISFLFSQTNYIMISTIEPQLAKYAYELLTKEGSTMVQKDSAFQILKRIDSVESLYLDGNLQFKYNDISIMIPFNEVKTISSLYKFPIKEILPVTKDDSALVATVKWETSGDLGLIENFSKGIGDKPELLSPFLSGLRHLIRKLDDSNELAELIHKYIFVKPQSWFHSVDILGVMSELNVERSKKLFGIEQTIKMCQIAFECTLSENAKLSSSAITFFHKFNPTHEIFSLNMLTDFYEKRGFLNTVTIVKSIAKDEDYLAVMNCLTEAVEYFIDDMEVLLAYYDCSADFKYPLNPDSPSVVKAIRYCEDFVDSLNTTNFDEFFANKNGLDVVDGALDIDNFFRPLERTLKFLSNVSKPVFRIIGLIDRAAPFCPSACTSVCASIFEKVEAPTRERLAAEFMGLWKTARDITYVSDWCEILYGWMQHKESIKSAAIEYFTNAVEENHSVDEKFIVYLVRMCGMFKKDLDFIPEKTLEACLDSFEEKCPDVYTFLTGNKPKIKLNQKQKFVFVNPTPDELRKSEESAVFSMVAESVSDEYLQEMLKTYVASKSMNGLISLINYAKRRNRIILFKDVEIPLLMINSVLNYAMQVKSKELPILANRFKHLNGLIGETCFMINPEDFVNDFFQTPKPPSKKIMEFLTFVQRSYSYFNQEVLKTAVVHILDTCKNMKRMKIGLHLVRAIMGAMSNLPLEFLLTITALMIQNKEFLDGYETARICYMISQKMTVNKKVCEIYDSVIDKIKPSFPAHILIRLSMLSEQTSSKSFSQLIDLCENNIQASNVNFPSLTIMSLRLMIQLLKVKETNHTHNLIEKQMPFLISLIQKNWKNPSFCDILGEIVSFVMSRNSLSNVSDLIVKSITQIVPPSSYASYQIYAQILPKAVRRRFLLPPTKPPNVAPPFSIFKVDMGCLCEQIELNYKDYDSKYAFIMDRVTTWLQSTKDTDCYSMSFVVFEWQSLIQKYLTSQDVVSTVCFQFHKFIPRFFPLFVAMAIFMRKEAKSGKDISGTLEMIESVVITRPHKEAVKLINVPGKMGIALKLASFSSDCEEADNLISKLTK</sequence>
<dbReference type="Proteomes" id="UP000001542">
    <property type="component" value="Unassembled WGS sequence"/>
</dbReference>
<name>A2F1Y9_TRIV3</name>
<dbReference type="RefSeq" id="XP_001330103.1">
    <property type="nucleotide sequence ID" value="XM_001330068.1"/>
</dbReference>
<accession>A2F1Y9</accession>
<dbReference type="KEGG" id="tva:4758911"/>
<dbReference type="InParanoid" id="A2F1Y9"/>
<dbReference type="EMBL" id="DS113579">
    <property type="protein sequence ID" value="EAY01087.1"/>
    <property type="molecule type" value="Genomic_DNA"/>
</dbReference>
<gene>
    <name evidence="1" type="ORF">TVAG_484610</name>
</gene>
<reference evidence="1" key="2">
    <citation type="journal article" date="2007" name="Science">
        <title>Draft genome sequence of the sexually transmitted pathogen Trichomonas vaginalis.</title>
        <authorList>
            <person name="Carlton J.M."/>
            <person name="Hirt R.P."/>
            <person name="Silva J.C."/>
            <person name="Delcher A.L."/>
            <person name="Schatz M."/>
            <person name="Zhao Q."/>
            <person name="Wortman J.R."/>
            <person name="Bidwell S.L."/>
            <person name="Alsmark U.C.M."/>
            <person name="Besteiro S."/>
            <person name="Sicheritz-Ponten T."/>
            <person name="Noel C.J."/>
            <person name="Dacks J.B."/>
            <person name="Foster P.G."/>
            <person name="Simillion C."/>
            <person name="Van de Peer Y."/>
            <person name="Miranda-Saavedra D."/>
            <person name="Barton G.J."/>
            <person name="Westrop G.D."/>
            <person name="Mueller S."/>
            <person name="Dessi D."/>
            <person name="Fiori P.L."/>
            <person name="Ren Q."/>
            <person name="Paulsen I."/>
            <person name="Zhang H."/>
            <person name="Bastida-Corcuera F.D."/>
            <person name="Simoes-Barbosa A."/>
            <person name="Brown M.T."/>
            <person name="Hayes R.D."/>
            <person name="Mukherjee M."/>
            <person name="Okumura C.Y."/>
            <person name="Schneider R."/>
            <person name="Smith A.J."/>
            <person name="Vanacova S."/>
            <person name="Villalvazo M."/>
            <person name="Haas B.J."/>
            <person name="Pertea M."/>
            <person name="Feldblyum T.V."/>
            <person name="Utterback T.R."/>
            <person name="Shu C.L."/>
            <person name="Osoegawa K."/>
            <person name="de Jong P.J."/>
            <person name="Hrdy I."/>
            <person name="Horvathova L."/>
            <person name="Zubacova Z."/>
            <person name="Dolezal P."/>
            <person name="Malik S.B."/>
            <person name="Logsdon J.M. Jr."/>
            <person name="Henze K."/>
            <person name="Gupta A."/>
            <person name="Wang C.C."/>
            <person name="Dunne R.L."/>
            <person name="Upcroft J.A."/>
            <person name="Upcroft P."/>
            <person name="White O."/>
            <person name="Salzberg S.L."/>
            <person name="Tang P."/>
            <person name="Chiu C.-H."/>
            <person name="Lee Y.-S."/>
            <person name="Embley T.M."/>
            <person name="Coombs G.H."/>
            <person name="Mottram J.C."/>
            <person name="Tachezy J."/>
            <person name="Fraser-Liggett C.M."/>
            <person name="Johnson P.J."/>
        </authorList>
    </citation>
    <scope>NUCLEOTIDE SEQUENCE [LARGE SCALE GENOMIC DNA]</scope>
    <source>
        <strain evidence="1">G3</strain>
    </source>
</reference>
<protein>
    <submittedName>
        <fullName evidence="1">Uncharacterized protein</fullName>
    </submittedName>
</protein>
<evidence type="ECO:0000313" key="1">
    <source>
        <dbReference type="EMBL" id="EAY01087.1"/>
    </source>
</evidence>